<feature type="transmembrane region" description="Helical" evidence="1">
    <location>
        <begin position="47"/>
        <end position="66"/>
    </location>
</feature>
<evidence type="ECO:0000256" key="1">
    <source>
        <dbReference type="SAM" id="Phobius"/>
    </source>
</evidence>
<keyword evidence="3" id="KW-1185">Reference proteome</keyword>
<evidence type="ECO:0000313" key="3">
    <source>
        <dbReference type="Proteomes" id="UP001059295"/>
    </source>
</evidence>
<gene>
    <name evidence="2" type="ORF">NQ491_02790</name>
</gene>
<feature type="transmembrane region" description="Helical" evidence="1">
    <location>
        <begin position="103"/>
        <end position="125"/>
    </location>
</feature>
<keyword evidence="1" id="KW-0812">Transmembrane</keyword>
<evidence type="ECO:0000313" key="2">
    <source>
        <dbReference type="EMBL" id="UWN57722.1"/>
    </source>
</evidence>
<sequence>MVAAIWLVAGLLAGSGLIVGRNPRMSSCCVSSSDAGRAGRKARRVVLRTFLGAAFVTAAGGTLTLAQGWREASWLFLIAPALVALIAAVRISAGESQRSSATAVVPVLWALLFGLPVLVAGYAVFSLRDPSLSLSSDRLRIGGAYGERIPWNELFSVRLADTLPFVEERTDGLGTGTIRKGYFRLRGIGTAKLMLTSGKGPYVYMRKRSGQYVVLNFGEAERTVRSYERISEMLDKTTSNDSVCLCE</sequence>
<organism evidence="2 3">
    <name type="scientific">Alistipes ihumii AP11</name>
    <dbReference type="NCBI Taxonomy" id="1211813"/>
    <lineage>
        <taxon>Bacteria</taxon>
        <taxon>Pseudomonadati</taxon>
        <taxon>Bacteroidota</taxon>
        <taxon>Bacteroidia</taxon>
        <taxon>Bacteroidales</taxon>
        <taxon>Rikenellaceae</taxon>
        <taxon>Alistipes</taxon>
    </lineage>
</organism>
<dbReference type="EMBL" id="CP102294">
    <property type="protein sequence ID" value="UWN57722.1"/>
    <property type="molecule type" value="Genomic_DNA"/>
</dbReference>
<protein>
    <recommendedName>
        <fullName evidence="4">Bacterial Pleckstrin homology domain-containing protein</fullName>
    </recommendedName>
</protein>
<reference evidence="2" key="1">
    <citation type="journal article" date="2022" name="Cell">
        <title>Design, construction, and in vivo augmentation of a complex gut microbiome.</title>
        <authorList>
            <person name="Cheng A.G."/>
            <person name="Ho P.Y."/>
            <person name="Aranda-Diaz A."/>
            <person name="Jain S."/>
            <person name="Yu F.B."/>
            <person name="Meng X."/>
            <person name="Wang M."/>
            <person name="Iakiviak M."/>
            <person name="Nagashima K."/>
            <person name="Zhao A."/>
            <person name="Murugkar P."/>
            <person name="Patil A."/>
            <person name="Atabakhsh K."/>
            <person name="Weakley A."/>
            <person name="Yan J."/>
            <person name="Brumbaugh A.R."/>
            <person name="Higginbottom S."/>
            <person name="Dimas A."/>
            <person name="Shiver A.L."/>
            <person name="Deutschbauer A."/>
            <person name="Neff N."/>
            <person name="Sonnenburg J.L."/>
            <person name="Huang K.C."/>
            <person name="Fischbach M.A."/>
        </authorList>
    </citation>
    <scope>NUCLEOTIDE SEQUENCE</scope>
    <source>
        <strain evidence="2">AP11</strain>
    </source>
</reference>
<evidence type="ECO:0008006" key="4">
    <source>
        <dbReference type="Google" id="ProtNLM"/>
    </source>
</evidence>
<keyword evidence="1" id="KW-1133">Transmembrane helix</keyword>
<dbReference type="RefSeq" id="WP_147524885.1">
    <property type="nucleotide sequence ID" value="NZ_CAPH01000004.1"/>
</dbReference>
<accession>A0ABY5V352</accession>
<name>A0ABY5V352_9BACT</name>
<feature type="transmembrane region" description="Helical" evidence="1">
    <location>
        <begin position="73"/>
        <end position="91"/>
    </location>
</feature>
<keyword evidence="1" id="KW-0472">Membrane</keyword>
<proteinExistence type="predicted"/>
<dbReference type="Proteomes" id="UP001059295">
    <property type="component" value="Chromosome"/>
</dbReference>
<dbReference type="GeneID" id="82890626"/>